<dbReference type="AlphaFoldDB" id="A0A6M1L5X2"/>
<keyword evidence="2" id="KW-0732">Signal</keyword>
<dbReference type="EMBL" id="SAIY01000003">
    <property type="protein sequence ID" value="NGM13284.1"/>
    <property type="molecule type" value="Genomic_DNA"/>
</dbReference>
<keyword evidence="1" id="KW-0812">Transmembrane</keyword>
<organism evidence="3 4">
    <name type="scientific">Verrucosispora sioxanthis</name>
    <dbReference type="NCBI Taxonomy" id="2499994"/>
    <lineage>
        <taxon>Bacteria</taxon>
        <taxon>Bacillati</taxon>
        <taxon>Actinomycetota</taxon>
        <taxon>Actinomycetes</taxon>
        <taxon>Micromonosporales</taxon>
        <taxon>Micromonosporaceae</taxon>
        <taxon>Micromonospora</taxon>
    </lineage>
</organism>
<feature type="signal peptide" evidence="2">
    <location>
        <begin position="1"/>
        <end position="28"/>
    </location>
</feature>
<dbReference type="RefSeq" id="WP_164447195.1">
    <property type="nucleotide sequence ID" value="NZ_SAIY01000003.1"/>
</dbReference>
<keyword evidence="4" id="KW-1185">Reference proteome</keyword>
<evidence type="ECO:0000256" key="1">
    <source>
        <dbReference type="SAM" id="Phobius"/>
    </source>
</evidence>
<gene>
    <name evidence="3" type="ORF">ENC19_11710</name>
</gene>
<keyword evidence="1" id="KW-0472">Membrane</keyword>
<reference evidence="3 4" key="1">
    <citation type="submission" date="2020-02" db="EMBL/GenBank/DDBJ databases">
        <title>Draft Genome Sequence of Verrucosispora sp. Strain CWR15, Isolated from Gulf of Mexico Sponge.</title>
        <authorList>
            <person name="Kennedy S.J."/>
            <person name="Cella E."/>
            <person name="Azarian T."/>
            <person name="Baker B.J."/>
            <person name="Shaw L.N."/>
        </authorList>
    </citation>
    <scope>NUCLEOTIDE SEQUENCE [LARGE SCALE GENOMIC DNA]</scope>
    <source>
        <strain evidence="3 4">CWR15</strain>
    </source>
</reference>
<evidence type="ECO:0000313" key="3">
    <source>
        <dbReference type="EMBL" id="NGM13284.1"/>
    </source>
</evidence>
<evidence type="ECO:0008006" key="5">
    <source>
        <dbReference type="Google" id="ProtNLM"/>
    </source>
</evidence>
<evidence type="ECO:0000313" key="4">
    <source>
        <dbReference type="Proteomes" id="UP000478148"/>
    </source>
</evidence>
<comment type="caution">
    <text evidence="3">The sequence shown here is derived from an EMBL/GenBank/DDBJ whole genome shotgun (WGS) entry which is preliminary data.</text>
</comment>
<feature type="transmembrane region" description="Helical" evidence="1">
    <location>
        <begin position="294"/>
        <end position="314"/>
    </location>
</feature>
<dbReference type="Proteomes" id="UP000478148">
    <property type="component" value="Unassembled WGS sequence"/>
</dbReference>
<sequence length="340" mass="35769">MIRFLPRWAAVLVTMSAMMLPAPVAASAQPTGATVTWAVQPADARGPDGRRWIEHTLDPGTVLTEHLAVRNFGDAPVVFALQAADGYLTDKGRFNMLTAGQESVDGGTWITLPETVTVEARQTTVVPFTITVPPDATPGDHPAGVAATVTSAGGTVAVQSRVGFRVMLRASGTVTAAVTVEDLTVRHEGSWNPFASGGVHLTYTARNSGNVAVTGAGTVRVGELFGLTGRTVSTAVPELLPGDSRQVEAHVGGVWGLGRYSTTVEVTPAVVTGDPADAQVRPTTVTVTGWTVPWPQLVFGVLVGILLLGWLAIARRRRRRLARMLDQARAEGRESVLAAD</sequence>
<protein>
    <recommendedName>
        <fullName evidence="5">DUF916 domain-containing protein</fullName>
    </recommendedName>
</protein>
<proteinExistence type="predicted"/>
<keyword evidence="1" id="KW-1133">Transmembrane helix</keyword>
<accession>A0A6M1L5X2</accession>
<name>A0A6M1L5X2_9ACTN</name>
<evidence type="ECO:0000256" key="2">
    <source>
        <dbReference type="SAM" id="SignalP"/>
    </source>
</evidence>
<feature type="chain" id="PRO_5027102677" description="DUF916 domain-containing protein" evidence="2">
    <location>
        <begin position="29"/>
        <end position="340"/>
    </location>
</feature>